<feature type="transmembrane region" description="Helical" evidence="10">
    <location>
        <begin position="263"/>
        <end position="282"/>
    </location>
</feature>
<dbReference type="KEGG" id="ccp:CHC_T00001120001"/>
<evidence type="ECO:0000256" key="6">
    <source>
        <dbReference type="ARBA" id="ARBA00022692"/>
    </source>
</evidence>
<keyword evidence="12" id="KW-1185">Reference proteome</keyword>
<name>R7QM48_CHOCR</name>
<evidence type="ECO:0000256" key="9">
    <source>
        <dbReference type="ARBA" id="ARBA00023136"/>
    </source>
</evidence>
<evidence type="ECO:0000256" key="7">
    <source>
        <dbReference type="ARBA" id="ARBA00022989"/>
    </source>
</evidence>
<comment type="subcellular location">
    <subcellularLocation>
        <location evidence="2">Cell membrane</location>
    </subcellularLocation>
    <subcellularLocation>
        <location evidence="1">Endomembrane system</location>
        <topology evidence="1">Multi-pass membrane protein</topology>
    </subcellularLocation>
</comment>
<dbReference type="OMA" id="HEVKGIM"/>
<evidence type="ECO:0000313" key="12">
    <source>
        <dbReference type="Proteomes" id="UP000012073"/>
    </source>
</evidence>
<dbReference type="OrthoDB" id="1099at2759"/>
<evidence type="ECO:0000256" key="10">
    <source>
        <dbReference type="SAM" id="Phobius"/>
    </source>
</evidence>
<dbReference type="GeneID" id="17326159"/>
<proteinExistence type="inferred from homology"/>
<feature type="transmembrane region" description="Helical" evidence="10">
    <location>
        <begin position="56"/>
        <end position="77"/>
    </location>
</feature>
<keyword evidence="7 10" id="KW-1133">Transmembrane helix</keyword>
<evidence type="ECO:0000313" key="11">
    <source>
        <dbReference type="EMBL" id="CDF38546.1"/>
    </source>
</evidence>
<evidence type="ECO:0000256" key="2">
    <source>
        <dbReference type="ARBA" id="ARBA00004236"/>
    </source>
</evidence>
<dbReference type="InterPro" id="IPR038665">
    <property type="entry name" value="Voltage-dep_anion_channel_sf"/>
</dbReference>
<dbReference type="Gramene" id="CDF38546">
    <property type="protein sequence ID" value="CDF38546"/>
    <property type="gene ID" value="CHC_T00001120001"/>
</dbReference>
<keyword evidence="5" id="KW-1003">Cell membrane</keyword>
<dbReference type="GO" id="GO:0006873">
    <property type="term" value="P:intracellular monoatomic ion homeostasis"/>
    <property type="evidence" value="ECO:0007669"/>
    <property type="project" value="InterPro"/>
</dbReference>
<feature type="transmembrane region" description="Helical" evidence="10">
    <location>
        <begin position="294"/>
        <end position="312"/>
    </location>
</feature>
<feature type="transmembrane region" description="Helical" evidence="10">
    <location>
        <begin position="179"/>
        <end position="199"/>
    </location>
</feature>
<comment type="similarity">
    <text evidence="3">Belongs to the SLAC1 S-type anion channel family.</text>
</comment>
<evidence type="ECO:0000256" key="5">
    <source>
        <dbReference type="ARBA" id="ARBA00022475"/>
    </source>
</evidence>
<keyword evidence="6 10" id="KW-0812">Transmembrane</keyword>
<dbReference type="InterPro" id="IPR030183">
    <property type="entry name" value="SLAC/SLAH"/>
</dbReference>
<dbReference type="AlphaFoldDB" id="R7QM48"/>
<feature type="transmembrane region" description="Helical" evidence="10">
    <location>
        <begin position="155"/>
        <end position="173"/>
    </location>
</feature>
<evidence type="ECO:0000256" key="4">
    <source>
        <dbReference type="ARBA" id="ARBA00022448"/>
    </source>
</evidence>
<keyword evidence="8" id="KW-0406">Ion transport</keyword>
<reference evidence="12" key="1">
    <citation type="journal article" date="2013" name="Proc. Natl. Acad. Sci. U.S.A.">
        <title>Genome structure and metabolic features in the red seaweed Chondrus crispus shed light on evolution of the Archaeplastida.</title>
        <authorList>
            <person name="Collen J."/>
            <person name="Porcel B."/>
            <person name="Carre W."/>
            <person name="Ball S.G."/>
            <person name="Chaparro C."/>
            <person name="Tonon T."/>
            <person name="Barbeyron T."/>
            <person name="Michel G."/>
            <person name="Noel B."/>
            <person name="Valentin K."/>
            <person name="Elias M."/>
            <person name="Artiguenave F."/>
            <person name="Arun A."/>
            <person name="Aury J.M."/>
            <person name="Barbosa-Neto J.F."/>
            <person name="Bothwell J.H."/>
            <person name="Bouget F.Y."/>
            <person name="Brillet L."/>
            <person name="Cabello-Hurtado F."/>
            <person name="Capella-Gutierrez S."/>
            <person name="Charrier B."/>
            <person name="Cladiere L."/>
            <person name="Cock J.M."/>
            <person name="Coelho S.M."/>
            <person name="Colleoni C."/>
            <person name="Czjzek M."/>
            <person name="Da Silva C."/>
            <person name="Delage L."/>
            <person name="Denoeud F."/>
            <person name="Deschamps P."/>
            <person name="Dittami S.M."/>
            <person name="Gabaldon T."/>
            <person name="Gachon C.M."/>
            <person name="Groisillier A."/>
            <person name="Herve C."/>
            <person name="Jabbari K."/>
            <person name="Katinka M."/>
            <person name="Kloareg B."/>
            <person name="Kowalczyk N."/>
            <person name="Labadie K."/>
            <person name="Leblanc C."/>
            <person name="Lopez P.J."/>
            <person name="McLachlan D.H."/>
            <person name="Meslet-Cladiere L."/>
            <person name="Moustafa A."/>
            <person name="Nehr Z."/>
            <person name="Nyvall Collen P."/>
            <person name="Panaud O."/>
            <person name="Partensky F."/>
            <person name="Poulain J."/>
            <person name="Rensing S.A."/>
            <person name="Rousvoal S."/>
            <person name="Samson G."/>
            <person name="Symeonidi A."/>
            <person name="Weissenbach J."/>
            <person name="Zambounis A."/>
            <person name="Wincker P."/>
            <person name="Boyen C."/>
        </authorList>
    </citation>
    <scope>NUCLEOTIDE SEQUENCE [LARGE SCALE GENOMIC DNA]</scope>
    <source>
        <strain evidence="12">cv. Stackhouse</strain>
    </source>
</reference>
<dbReference type="EMBL" id="HG001941">
    <property type="protein sequence ID" value="CDF38546.1"/>
    <property type="molecule type" value="Genomic_DNA"/>
</dbReference>
<gene>
    <name evidence="11" type="ORF">CHC_T00001120001</name>
</gene>
<feature type="transmembrane region" description="Helical" evidence="10">
    <location>
        <begin position="220"/>
        <end position="243"/>
    </location>
</feature>
<dbReference type="InterPro" id="IPR004695">
    <property type="entry name" value="SLAC1/Mae1/Ssu1/TehA"/>
</dbReference>
<dbReference type="PANTHER" id="PTHR31269:SF2">
    <property type="entry name" value="S-TYPE ANION CHANNEL SLAH3"/>
    <property type="match status" value="1"/>
</dbReference>
<keyword evidence="9 10" id="KW-0472">Membrane</keyword>
<dbReference type="PhylomeDB" id="R7QM48"/>
<dbReference type="PANTHER" id="PTHR31269">
    <property type="entry name" value="S-TYPE ANION CHANNEL SLAH3"/>
    <property type="match status" value="1"/>
</dbReference>
<dbReference type="RefSeq" id="XP_005718439.1">
    <property type="nucleotide sequence ID" value="XM_005718382.1"/>
</dbReference>
<dbReference type="GO" id="GO:0012505">
    <property type="term" value="C:endomembrane system"/>
    <property type="evidence" value="ECO:0007669"/>
    <property type="project" value="UniProtKB-SubCell"/>
</dbReference>
<evidence type="ECO:0000256" key="1">
    <source>
        <dbReference type="ARBA" id="ARBA00004127"/>
    </source>
</evidence>
<keyword evidence="4" id="KW-0813">Transport</keyword>
<evidence type="ECO:0008006" key="13">
    <source>
        <dbReference type="Google" id="ProtNLM"/>
    </source>
</evidence>
<dbReference type="Pfam" id="PF03595">
    <property type="entry name" value="SLAC1"/>
    <property type="match status" value="1"/>
</dbReference>
<accession>R7QM48</accession>
<dbReference type="GO" id="GO:0005886">
    <property type="term" value="C:plasma membrane"/>
    <property type="evidence" value="ECO:0007669"/>
    <property type="project" value="UniProtKB-SubCell"/>
</dbReference>
<dbReference type="GO" id="GO:0008308">
    <property type="term" value="F:voltage-gated monoatomic anion channel activity"/>
    <property type="evidence" value="ECO:0007669"/>
    <property type="project" value="InterPro"/>
</dbReference>
<dbReference type="Proteomes" id="UP000012073">
    <property type="component" value="Unassembled WGS sequence"/>
</dbReference>
<evidence type="ECO:0000256" key="8">
    <source>
        <dbReference type="ARBA" id="ARBA00023065"/>
    </source>
</evidence>
<feature type="transmembrane region" description="Helical" evidence="10">
    <location>
        <begin position="97"/>
        <end position="118"/>
    </location>
</feature>
<feature type="transmembrane region" description="Helical" evidence="10">
    <location>
        <begin position="318"/>
        <end position="346"/>
    </location>
</feature>
<protein>
    <recommendedName>
        <fullName evidence="13">C4-dicarboxylate transporter/malic acid transport protein</fullName>
    </recommendedName>
</protein>
<sequence>MMDRPSPDELRRIPRWRRFVVQWDISHNAVALAFFAFTGMWQTAALHFGMIQIPRAIWYTMYFVSCLILSISALIYLTRAIIYPRSIIDDFNHKRLINFFFMPVMIGALCILTTPLFLRTLNQFIVGFYVLGAYQVGLALYLYGDWLFGLHPTNFIHPLVFMQTIGFFLLANIGASAHLVEHAFAMLSVGCLFWLLVFITNFQHLSPALDKGSERPQPTFFLFIAPPAQAALAFVVLQMAEAVNPEKKNALLTIVNDMEWPKAAQAFLYIDLFLYLLMFRLFPTFWTQKFSVSWWAYIFPLSAAASSVIWRYKVEEEMFWGVLAVLLGLIACVAMIVVSCFTVWALGSGRTPNNPRCLDAYYRYYVGCSSEDMDPSLPI</sequence>
<feature type="transmembrane region" description="Helical" evidence="10">
    <location>
        <begin position="124"/>
        <end position="143"/>
    </location>
</feature>
<feature type="transmembrane region" description="Helical" evidence="10">
    <location>
        <begin position="21"/>
        <end position="44"/>
    </location>
</feature>
<evidence type="ECO:0000256" key="3">
    <source>
        <dbReference type="ARBA" id="ARBA00007808"/>
    </source>
</evidence>
<organism evidence="11 12">
    <name type="scientific">Chondrus crispus</name>
    <name type="common">Carrageen Irish moss</name>
    <name type="synonym">Polymorpha crispa</name>
    <dbReference type="NCBI Taxonomy" id="2769"/>
    <lineage>
        <taxon>Eukaryota</taxon>
        <taxon>Rhodophyta</taxon>
        <taxon>Florideophyceae</taxon>
        <taxon>Rhodymeniophycidae</taxon>
        <taxon>Gigartinales</taxon>
        <taxon>Gigartinaceae</taxon>
        <taxon>Chondrus</taxon>
    </lineage>
</organism>
<dbReference type="Gene3D" id="1.50.10.150">
    <property type="entry name" value="Voltage-dependent anion channel"/>
    <property type="match status" value="1"/>
</dbReference>